<dbReference type="InterPro" id="IPR009061">
    <property type="entry name" value="DNA-bd_dom_put_sf"/>
</dbReference>
<evidence type="ECO:0000259" key="1">
    <source>
        <dbReference type="Pfam" id="PF12728"/>
    </source>
</evidence>
<dbReference type="AlphaFoldDB" id="A0A841B0Z4"/>
<evidence type="ECO:0000313" key="3">
    <source>
        <dbReference type="Proteomes" id="UP000580861"/>
    </source>
</evidence>
<dbReference type="Pfam" id="PF12728">
    <property type="entry name" value="HTH_17"/>
    <property type="match status" value="1"/>
</dbReference>
<dbReference type="RefSeq" id="WP_184894963.1">
    <property type="nucleotide sequence ID" value="NZ_JACHMX010000001.1"/>
</dbReference>
<accession>A0A841B0Z4</accession>
<proteinExistence type="predicted"/>
<gene>
    <name evidence="2" type="ORF">HDA45_002577</name>
</gene>
<keyword evidence="3" id="KW-1185">Reference proteome</keyword>
<sequence>MGQDRAFMRRLLSIAEVCDEMDVAPSTFYEWRATKRAPKCLKLPNGAVRIRRSDFEAWLDEREVAA</sequence>
<dbReference type="EMBL" id="JACHMX010000001">
    <property type="protein sequence ID" value="MBB5852490.1"/>
    <property type="molecule type" value="Genomic_DNA"/>
</dbReference>
<name>A0A841B0Z4_9PSEU</name>
<feature type="domain" description="Helix-turn-helix" evidence="1">
    <location>
        <begin position="11"/>
        <end position="62"/>
    </location>
</feature>
<keyword evidence="2" id="KW-0238">DNA-binding</keyword>
<comment type="caution">
    <text evidence="2">The sequence shown here is derived from an EMBL/GenBank/DDBJ whole genome shotgun (WGS) entry which is preliminary data.</text>
</comment>
<evidence type="ECO:0000313" key="2">
    <source>
        <dbReference type="EMBL" id="MBB5852490.1"/>
    </source>
</evidence>
<organism evidence="2 3">
    <name type="scientific">Amycolatopsis umgeniensis</name>
    <dbReference type="NCBI Taxonomy" id="336628"/>
    <lineage>
        <taxon>Bacteria</taxon>
        <taxon>Bacillati</taxon>
        <taxon>Actinomycetota</taxon>
        <taxon>Actinomycetes</taxon>
        <taxon>Pseudonocardiales</taxon>
        <taxon>Pseudonocardiaceae</taxon>
        <taxon>Amycolatopsis</taxon>
    </lineage>
</organism>
<dbReference type="GO" id="GO:0003677">
    <property type="term" value="F:DNA binding"/>
    <property type="evidence" value="ECO:0007669"/>
    <property type="project" value="UniProtKB-KW"/>
</dbReference>
<protein>
    <submittedName>
        <fullName evidence="2">Putative DNA-binding transcriptional regulator AlpA</fullName>
    </submittedName>
</protein>
<dbReference type="SUPFAM" id="SSF46955">
    <property type="entry name" value="Putative DNA-binding domain"/>
    <property type="match status" value="1"/>
</dbReference>
<reference evidence="2 3" key="1">
    <citation type="submission" date="2020-08" db="EMBL/GenBank/DDBJ databases">
        <title>Sequencing the genomes of 1000 actinobacteria strains.</title>
        <authorList>
            <person name="Klenk H.-P."/>
        </authorList>
    </citation>
    <scope>NUCLEOTIDE SEQUENCE [LARGE SCALE GENOMIC DNA]</scope>
    <source>
        <strain evidence="2 3">DSM 45272</strain>
    </source>
</reference>
<dbReference type="InterPro" id="IPR041657">
    <property type="entry name" value="HTH_17"/>
</dbReference>
<dbReference type="Proteomes" id="UP000580861">
    <property type="component" value="Unassembled WGS sequence"/>
</dbReference>